<feature type="region of interest" description="Disordered" evidence="1">
    <location>
        <begin position="1"/>
        <end position="54"/>
    </location>
</feature>
<evidence type="ECO:0000313" key="3">
    <source>
        <dbReference type="Proteomes" id="UP001391051"/>
    </source>
</evidence>
<accession>A0ABR1PXI5</accession>
<evidence type="ECO:0000313" key="2">
    <source>
        <dbReference type="EMBL" id="KAK7941618.1"/>
    </source>
</evidence>
<comment type="caution">
    <text evidence="2">The sequence shown here is derived from an EMBL/GenBank/DDBJ whole genome shotgun (WGS) entry which is preliminary data.</text>
</comment>
<name>A0ABR1PXI5_9PEZI</name>
<keyword evidence="3" id="KW-1185">Reference proteome</keyword>
<organism evidence="2 3">
    <name type="scientific">Apiospora aurea</name>
    <dbReference type="NCBI Taxonomy" id="335848"/>
    <lineage>
        <taxon>Eukaryota</taxon>
        <taxon>Fungi</taxon>
        <taxon>Dikarya</taxon>
        <taxon>Ascomycota</taxon>
        <taxon>Pezizomycotina</taxon>
        <taxon>Sordariomycetes</taxon>
        <taxon>Xylariomycetidae</taxon>
        <taxon>Amphisphaeriales</taxon>
        <taxon>Apiosporaceae</taxon>
        <taxon>Apiospora</taxon>
    </lineage>
</organism>
<feature type="compositionally biased region" description="Acidic residues" evidence="1">
    <location>
        <begin position="42"/>
        <end position="54"/>
    </location>
</feature>
<evidence type="ECO:0000256" key="1">
    <source>
        <dbReference type="SAM" id="MobiDB-lite"/>
    </source>
</evidence>
<dbReference type="Proteomes" id="UP001391051">
    <property type="component" value="Unassembled WGS sequence"/>
</dbReference>
<dbReference type="EMBL" id="JAQQWE010000009">
    <property type="protein sequence ID" value="KAK7941618.1"/>
    <property type="molecule type" value="Genomic_DNA"/>
</dbReference>
<evidence type="ECO:0008006" key="4">
    <source>
        <dbReference type="Google" id="ProtNLM"/>
    </source>
</evidence>
<proteinExistence type="predicted"/>
<gene>
    <name evidence="2" type="ORF">PG986_014005</name>
</gene>
<sequence>MNVATKPAFSAAFGPEEEESFTDAKEFPGLGGLASDVFDSSEGSEEAFESDDGEEAIDQLLTSRSAGFLQGFTTAIPPVKGSDASNINIDHLRDTRLYGWSGCDDPHFYQT</sequence>
<reference evidence="2 3" key="1">
    <citation type="submission" date="2023-01" db="EMBL/GenBank/DDBJ databases">
        <title>Analysis of 21 Apiospora genomes using comparative genomics revels a genus with tremendous synthesis potential of carbohydrate active enzymes and secondary metabolites.</title>
        <authorList>
            <person name="Sorensen T."/>
        </authorList>
    </citation>
    <scope>NUCLEOTIDE SEQUENCE [LARGE SCALE GENOMIC DNA]</scope>
    <source>
        <strain evidence="2 3">CBS 24483</strain>
    </source>
</reference>
<dbReference type="RefSeq" id="XP_066694370.1">
    <property type="nucleotide sequence ID" value="XM_066850227.1"/>
</dbReference>
<protein>
    <recommendedName>
        <fullName evidence="4">Clathrin light chain</fullName>
    </recommendedName>
</protein>
<dbReference type="GeneID" id="92083289"/>